<organism evidence="10 11">
    <name type="scientific">Phyllachora maydis</name>
    <dbReference type="NCBI Taxonomy" id="1825666"/>
    <lineage>
        <taxon>Eukaryota</taxon>
        <taxon>Fungi</taxon>
        <taxon>Dikarya</taxon>
        <taxon>Ascomycota</taxon>
        <taxon>Pezizomycotina</taxon>
        <taxon>Sordariomycetes</taxon>
        <taxon>Sordariomycetidae</taxon>
        <taxon>Phyllachorales</taxon>
        <taxon>Phyllachoraceae</taxon>
        <taxon>Phyllachora</taxon>
    </lineage>
</organism>
<feature type="transmembrane region" description="Helical" evidence="8">
    <location>
        <begin position="410"/>
        <end position="433"/>
    </location>
</feature>
<comment type="subcellular location">
    <subcellularLocation>
        <location evidence="1">Membrane</location>
        <topology evidence="1">Multi-pass membrane protein</topology>
    </subcellularLocation>
</comment>
<keyword evidence="6 8" id="KW-0472">Membrane</keyword>
<evidence type="ECO:0000256" key="4">
    <source>
        <dbReference type="ARBA" id="ARBA00022692"/>
    </source>
</evidence>
<dbReference type="Proteomes" id="UP001217918">
    <property type="component" value="Unassembled WGS sequence"/>
</dbReference>
<dbReference type="EMBL" id="JAQQPM010000006">
    <property type="protein sequence ID" value="KAK2073084.1"/>
    <property type="molecule type" value="Genomic_DNA"/>
</dbReference>
<name>A0AAD9I8A9_9PEZI</name>
<sequence length="526" mass="58571">MALPVPSQLAASQAALYRSQFDAAIAAGTKRHYVVPYSLFGCVVLPVLYLCIPHTRRPWLYRARFLVVAVAMLSTARTMAVTSSSTITGAYGAGLVPTWCTLWTLYLLVWTRPQFEAARVERRRRTKGQGGQQPGTAKTGPSGWVVDESLDATLEEWEYYWQPYPSSGTFLERLSWVMGLFLSFRGTGWTWQPRTFPAFQGPSDVQSSELVNLGSIPVVSPYGHRRYTTYREFFTTRLRIVAICYIVLDLMSVFSLNDPYWTLGPAGEQLYGLPPPLTRCPRPVIEVYRSATAFCSIVAALLCYATLQQVVVVALGPRLFGSRAQLWHQPDVFGPFGAVLDRGLGGFWGTWWHQTFRVGFSAPTEWMVRVGLLRPSGTAAALVATFVAFAQSGIMHAAGSFTTVPETWAWAPFIFFLLQFVGIAVEQALWAGVRRGMAAAGYEKGLPMRWKRVANFAFVAVWLHMTRPVLVDDFTRCGLFLFEAVPVSPARAVGLGKGSDRAIWRGAQFIPGWHSGTHWWESGFKS</sequence>
<dbReference type="InterPro" id="IPR044851">
    <property type="entry name" value="Wax_synthase"/>
</dbReference>
<dbReference type="GO" id="GO:0006629">
    <property type="term" value="P:lipid metabolic process"/>
    <property type="evidence" value="ECO:0007669"/>
    <property type="project" value="InterPro"/>
</dbReference>
<evidence type="ECO:0000313" key="10">
    <source>
        <dbReference type="EMBL" id="KAK2073084.1"/>
    </source>
</evidence>
<feature type="transmembrane region" description="Helical" evidence="8">
    <location>
        <begin position="34"/>
        <end position="52"/>
    </location>
</feature>
<feature type="region of interest" description="Disordered" evidence="7">
    <location>
        <begin position="121"/>
        <end position="143"/>
    </location>
</feature>
<keyword evidence="5 8" id="KW-1133">Transmembrane helix</keyword>
<feature type="transmembrane region" description="Helical" evidence="8">
    <location>
        <begin position="238"/>
        <end position="256"/>
    </location>
</feature>
<keyword evidence="3" id="KW-0808">Transferase</keyword>
<feature type="transmembrane region" description="Helical" evidence="8">
    <location>
        <begin position="291"/>
        <end position="315"/>
    </location>
</feature>
<evidence type="ECO:0000256" key="2">
    <source>
        <dbReference type="ARBA" id="ARBA00007282"/>
    </source>
</evidence>
<evidence type="ECO:0000256" key="7">
    <source>
        <dbReference type="SAM" id="MobiDB-lite"/>
    </source>
</evidence>
<evidence type="ECO:0000313" key="11">
    <source>
        <dbReference type="Proteomes" id="UP001217918"/>
    </source>
</evidence>
<dbReference type="PANTHER" id="PTHR31595">
    <property type="entry name" value="LONG-CHAIN-ALCOHOL O-FATTY-ACYLTRANSFERASE 3-RELATED"/>
    <property type="match status" value="1"/>
</dbReference>
<dbReference type="GO" id="GO:0008374">
    <property type="term" value="F:O-acyltransferase activity"/>
    <property type="evidence" value="ECO:0007669"/>
    <property type="project" value="InterPro"/>
</dbReference>
<evidence type="ECO:0000259" key="9">
    <source>
        <dbReference type="Pfam" id="PF13813"/>
    </source>
</evidence>
<feature type="domain" description="Wax synthase" evidence="9">
    <location>
        <begin position="330"/>
        <end position="417"/>
    </location>
</feature>
<keyword evidence="11" id="KW-1185">Reference proteome</keyword>
<accession>A0AAD9I8A9</accession>
<feature type="transmembrane region" description="Helical" evidence="8">
    <location>
        <begin position="379"/>
        <end position="398"/>
    </location>
</feature>
<evidence type="ECO:0000256" key="1">
    <source>
        <dbReference type="ARBA" id="ARBA00004141"/>
    </source>
</evidence>
<gene>
    <name evidence="10" type="ORF">P8C59_007393</name>
</gene>
<reference evidence="10" key="1">
    <citation type="journal article" date="2023" name="Mol. Plant Microbe Interact.">
        <title>Elucidating the Obligate Nature and Biological Capacity of an Invasive Fungal Corn Pathogen.</title>
        <authorList>
            <person name="MacCready J.S."/>
            <person name="Roggenkamp E.M."/>
            <person name="Gdanetz K."/>
            <person name="Chilvers M.I."/>
        </authorList>
    </citation>
    <scope>NUCLEOTIDE SEQUENCE</scope>
    <source>
        <strain evidence="10">PM02</strain>
    </source>
</reference>
<feature type="transmembrane region" description="Helical" evidence="8">
    <location>
        <begin position="88"/>
        <end position="109"/>
    </location>
</feature>
<comment type="similarity">
    <text evidence="2">Belongs to the wax synthase family.</text>
</comment>
<dbReference type="GO" id="GO:0016020">
    <property type="term" value="C:membrane"/>
    <property type="evidence" value="ECO:0007669"/>
    <property type="project" value="UniProtKB-SubCell"/>
</dbReference>
<evidence type="ECO:0000256" key="8">
    <source>
        <dbReference type="SAM" id="Phobius"/>
    </source>
</evidence>
<evidence type="ECO:0000256" key="6">
    <source>
        <dbReference type="ARBA" id="ARBA00023136"/>
    </source>
</evidence>
<dbReference type="Pfam" id="PF13813">
    <property type="entry name" value="MBOAT_2"/>
    <property type="match status" value="1"/>
</dbReference>
<keyword evidence="4 8" id="KW-0812">Transmembrane</keyword>
<dbReference type="AlphaFoldDB" id="A0AAD9I8A9"/>
<dbReference type="InterPro" id="IPR032805">
    <property type="entry name" value="Wax_synthase_dom"/>
</dbReference>
<dbReference type="PANTHER" id="PTHR31595:SF67">
    <property type="entry name" value="WAX SYNTHASE DOMAIN-CONTAINING PROTEIN"/>
    <property type="match status" value="1"/>
</dbReference>
<proteinExistence type="inferred from homology"/>
<evidence type="ECO:0000256" key="3">
    <source>
        <dbReference type="ARBA" id="ARBA00022679"/>
    </source>
</evidence>
<comment type="caution">
    <text evidence="10">The sequence shown here is derived from an EMBL/GenBank/DDBJ whole genome shotgun (WGS) entry which is preliminary data.</text>
</comment>
<evidence type="ECO:0000256" key="5">
    <source>
        <dbReference type="ARBA" id="ARBA00022989"/>
    </source>
</evidence>
<feature type="transmembrane region" description="Helical" evidence="8">
    <location>
        <begin position="59"/>
        <end position="76"/>
    </location>
</feature>
<protein>
    <recommendedName>
        <fullName evidence="9">Wax synthase domain-containing protein</fullName>
    </recommendedName>
</protein>